<dbReference type="VEuPathDB" id="AmoebaDB:EIN_380310"/>
<accession>A0A0A1UG09</accession>
<feature type="transmembrane region" description="Helical" evidence="1">
    <location>
        <begin position="308"/>
        <end position="333"/>
    </location>
</feature>
<name>A0A0A1UG09_ENTIV</name>
<keyword evidence="3" id="KW-1185">Reference proteome</keyword>
<organism evidence="2 3">
    <name type="scientific">Entamoeba invadens IP1</name>
    <dbReference type="NCBI Taxonomy" id="370355"/>
    <lineage>
        <taxon>Eukaryota</taxon>
        <taxon>Amoebozoa</taxon>
        <taxon>Evosea</taxon>
        <taxon>Archamoebae</taxon>
        <taxon>Mastigamoebida</taxon>
        <taxon>Entamoebidae</taxon>
        <taxon>Entamoeba</taxon>
    </lineage>
</organism>
<dbReference type="KEGG" id="eiv:EIN_380310"/>
<evidence type="ECO:0000256" key="1">
    <source>
        <dbReference type="SAM" id="Phobius"/>
    </source>
</evidence>
<keyword evidence="1" id="KW-1133">Transmembrane helix</keyword>
<dbReference type="OMA" id="DECKFID"/>
<evidence type="ECO:0000313" key="2">
    <source>
        <dbReference type="EMBL" id="ELP92114.1"/>
    </source>
</evidence>
<sequence length="347" mass="38841">MLLLCLSLITLVFSTTCTLSSKQKDIINFTDPNVFVEAGCPCDGTDCDFDLSALSCGKTLSEITTTARLVLSPLNPSCSKLPTLSFAGTSTIERIDVGCVIFKTTTNTVLTVYALEFIIEQNDVHFVNITETVLLKDIFPRNVSDAAVYFQNSQVVVFDIEKSVVIDLQNSHLRYNSQQVLIDNIVRLNQSNIFSSHPLTIDNATFELYYNTSGMWSELYAESSLNVSSMTVVLTVVGTPPSEDAACYVQTCSPFISNTVGYDIFFSTDNTLFTSNDERMDHLVIVHGDQSIDLCFTRDDECKFIDKYGYIIAFLLFVAISLPFLVIPVVIWINKFSCRQKDMYYDF</sequence>
<dbReference type="Proteomes" id="UP000014680">
    <property type="component" value="Unassembled WGS sequence"/>
</dbReference>
<keyword evidence="1" id="KW-0812">Transmembrane</keyword>
<evidence type="ECO:0000313" key="3">
    <source>
        <dbReference type="Proteomes" id="UP000014680"/>
    </source>
</evidence>
<dbReference type="RefSeq" id="XP_004258885.1">
    <property type="nucleotide sequence ID" value="XM_004258837.1"/>
</dbReference>
<dbReference type="AlphaFoldDB" id="A0A0A1UG09"/>
<proteinExistence type="predicted"/>
<protein>
    <submittedName>
        <fullName evidence="2">Uncharacterized protein</fullName>
    </submittedName>
</protein>
<gene>
    <name evidence="2" type="ORF">EIN_380310</name>
</gene>
<reference evidence="2 3" key="1">
    <citation type="submission" date="2012-10" db="EMBL/GenBank/DDBJ databases">
        <authorList>
            <person name="Zafar N."/>
            <person name="Inman J."/>
            <person name="Hall N."/>
            <person name="Lorenzi H."/>
            <person name="Caler E."/>
        </authorList>
    </citation>
    <scope>NUCLEOTIDE SEQUENCE [LARGE SCALE GENOMIC DNA]</scope>
    <source>
        <strain evidence="2 3">IP1</strain>
    </source>
</reference>
<dbReference type="EMBL" id="KB206395">
    <property type="protein sequence ID" value="ELP92114.1"/>
    <property type="molecule type" value="Genomic_DNA"/>
</dbReference>
<dbReference type="GeneID" id="14891113"/>
<keyword evidence="1" id="KW-0472">Membrane</keyword>